<dbReference type="EMBL" id="UZAM01012887">
    <property type="protein sequence ID" value="VDP24031.1"/>
    <property type="molecule type" value="Genomic_DNA"/>
</dbReference>
<evidence type="ECO:0000313" key="3">
    <source>
        <dbReference type="WBParaSite" id="SBAD_0000992001-mRNA-1"/>
    </source>
</evidence>
<sequence length="84" mass="9280">MVPAVRPACHESSLPDQWEALPAEWMVILVVRPRENYVVPVRVSSCPLDYLGGTAAEENPGLSREYRTCGAVCHCPLRLDKCVA</sequence>
<organism evidence="3">
    <name type="scientific">Soboliphyme baturini</name>
    <dbReference type="NCBI Taxonomy" id="241478"/>
    <lineage>
        <taxon>Eukaryota</taxon>
        <taxon>Metazoa</taxon>
        <taxon>Ecdysozoa</taxon>
        <taxon>Nematoda</taxon>
        <taxon>Enoplea</taxon>
        <taxon>Dorylaimia</taxon>
        <taxon>Dioctophymatida</taxon>
        <taxon>Dioctophymatoidea</taxon>
        <taxon>Soboliphymatidae</taxon>
        <taxon>Soboliphyme</taxon>
    </lineage>
</organism>
<dbReference type="Proteomes" id="UP000270296">
    <property type="component" value="Unassembled WGS sequence"/>
</dbReference>
<dbReference type="AlphaFoldDB" id="A0A183J124"/>
<reference evidence="3" key="1">
    <citation type="submission" date="2016-06" db="UniProtKB">
        <authorList>
            <consortium name="WormBaseParasite"/>
        </authorList>
    </citation>
    <scope>IDENTIFICATION</scope>
</reference>
<reference evidence="1 2" key="2">
    <citation type="submission" date="2018-11" db="EMBL/GenBank/DDBJ databases">
        <authorList>
            <consortium name="Pathogen Informatics"/>
        </authorList>
    </citation>
    <scope>NUCLEOTIDE SEQUENCE [LARGE SCALE GENOMIC DNA]</scope>
</reference>
<evidence type="ECO:0000313" key="2">
    <source>
        <dbReference type="Proteomes" id="UP000270296"/>
    </source>
</evidence>
<protein>
    <submittedName>
        <fullName evidence="1 3">Uncharacterized protein</fullName>
    </submittedName>
</protein>
<gene>
    <name evidence="1" type="ORF">SBAD_LOCUS9574</name>
</gene>
<accession>A0A183J124</accession>
<proteinExistence type="predicted"/>
<name>A0A183J124_9BILA</name>
<dbReference type="WBParaSite" id="SBAD_0000992001-mRNA-1">
    <property type="protein sequence ID" value="SBAD_0000992001-mRNA-1"/>
    <property type="gene ID" value="SBAD_0000992001"/>
</dbReference>
<keyword evidence="2" id="KW-1185">Reference proteome</keyword>
<evidence type="ECO:0000313" key="1">
    <source>
        <dbReference type="EMBL" id="VDP24031.1"/>
    </source>
</evidence>